<feature type="compositionally biased region" description="Basic and acidic residues" evidence="7">
    <location>
        <begin position="10"/>
        <end position="22"/>
    </location>
</feature>
<proteinExistence type="predicted"/>
<dbReference type="InterPro" id="IPR016024">
    <property type="entry name" value="ARM-type_fold"/>
</dbReference>
<dbReference type="InterPro" id="IPR011989">
    <property type="entry name" value="ARM-like"/>
</dbReference>
<evidence type="ECO:0000256" key="6">
    <source>
        <dbReference type="ARBA" id="ARBA00031929"/>
    </source>
</evidence>
<evidence type="ECO:0000256" key="7">
    <source>
        <dbReference type="SAM" id="MobiDB-lite"/>
    </source>
</evidence>
<dbReference type="GO" id="GO:0000472">
    <property type="term" value="P:endonucleolytic cleavage to generate mature 5'-end of SSU-rRNA from (SSU-rRNA, 5.8S rRNA, LSU-rRNA)"/>
    <property type="evidence" value="ECO:0007669"/>
    <property type="project" value="TreeGrafter"/>
</dbReference>
<evidence type="ECO:0000256" key="1">
    <source>
        <dbReference type="ARBA" id="ARBA00004604"/>
    </source>
</evidence>
<dbReference type="GO" id="GO:0000480">
    <property type="term" value="P:endonucleolytic cleavage in 5'-ETS of tricistronic rRNA transcript (SSU-rRNA, 5.8S rRNA, LSU-rRNA)"/>
    <property type="evidence" value="ECO:0007669"/>
    <property type="project" value="TreeGrafter"/>
</dbReference>
<feature type="compositionally biased region" description="Acidic residues" evidence="7">
    <location>
        <begin position="23"/>
        <end position="32"/>
    </location>
</feature>
<feature type="compositionally biased region" description="Basic and acidic residues" evidence="7">
    <location>
        <begin position="766"/>
        <end position="813"/>
    </location>
</feature>
<dbReference type="SUPFAM" id="SSF48371">
    <property type="entry name" value="ARM repeat"/>
    <property type="match status" value="1"/>
</dbReference>
<dbReference type="EMBL" id="ONZQ02000005">
    <property type="protein sequence ID" value="SPO01383.1"/>
    <property type="molecule type" value="Genomic_DNA"/>
</dbReference>
<dbReference type="GO" id="GO:0003723">
    <property type="term" value="F:RNA binding"/>
    <property type="evidence" value="ECO:0007669"/>
    <property type="project" value="InterPro"/>
</dbReference>
<dbReference type="PANTHER" id="PTHR13102">
    <property type="entry name" value="NUCLEOLAR PROTEIN 9"/>
    <property type="match status" value="1"/>
</dbReference>
<dbReference type="InterPro" id="IPR001313">
    <property type="entry name" value="Pumilio_RNA-bd_rpt"/>
</dbReference>
<dbReference type="SMART" id="SM00025">
    <property type="entry name" value="Pumilio"/>
    <property type="match status" value="4"/>
</dbReference>
<feature type="region of interest" description="Disordered" evidence="7">
    <location>
        <begin position="1"/>
        <end position="55"/>
    </location>
</feature>
<evidence type="ECO:0000256" key="4">
    <source>
        <dbReference type="ARBA" id="ARBA00024893"/>
    </source>
</evidence>
<feature type="region of interest" description="Disordered" evidence="7">
    <location>
        <begin position="744"/>
        <end position="834"/>
    </location>
</feature>
<feature type="compositionally biased region" description="Basic residues" evidence="7">
    <location>
        <begin position="814"/>
        <end position="826"/>
    </location>
</feature>
<keyword evidence="9" id="KW-1185">Reference proteome</keyword>
<comment type="subcellular location">
    <subcellularLocation>
        <location evidence="1">Nucleus</location>
        <location evidence="1">Nucleolus</location>
    </subcellularLocation>
</comment>
<dbReference type="Gene3D" id="1.25.10.10">
    <property type="entry name" value="Leucine-rich Repeat Variant"/>
    <property type="match status" value="2"/>
</dbReference>
<evidence type="ECO:0000256" key="5">
    <source>
        <dbReference type="ARBA" id="ARBA00030932"/>
    </source>
</evidence>
<feature type="compositionally biased region" description="Basic and acidic residues" evidence="7">
    <location>
        <begin position="190"/>
        <end position="207"/>
    </location>
</feature>
<feature type="region of interest" description="Disordered" evidence="7">
    <location>
        <begin position="185"/>
        <end position="216"/>
    </location>
</feature>
<comment type="function">
    <text evidence="4">RNA-binding nucleolar protein required for pre-rRNA processing. Involved in production of 18S rRNA and assembly of small ribosomal subunit.</text>
</comment>
<evidence type="ECO:0000313" key="9">
    <source>
        <dbReference type="Proteomes" id="UP001187682"/>
    </source>
</evidence>
<reference evidence="8" key="1">
    <citation type="submission" date="2018-03" db="EMBL/GenBank/DDBJ databases">
        <authorList>
            <person name="Guldener U."/>
        </authorList>
    </citation>
    <scope>NUCLEOTIDE SEQUENCE</scope>
</reference>
<evidence type="ECO:0000256" key="3">
    <source>
        <dbReference type="ARBA" id="ARBA00022737"/>
    </source>
</evidence>
<dbReference type="InterPro" id="IPR040000">
    <property type="entry name" value="NOP9"/>
</dbReference>
<gene>
    <name evidence="8" type="ORF">DNG_04059</name>
</gene>
<evidence type="ECO:0000313" key="8">
    <source>
        <dbReference type="EMBL" id="SPO01383.1"/>
    </source>
</evidence>
<dbReference type="PANTHER" id="PTHR13102:SF0">
    <property type="entry name" value="NUCLEOLAR PROTEIN 9"/>
    <property type="match status" value="1"/>
</dbReference>
<dbReference type="AlphaFoldDB" id="A0AAE8MVV1"/>
<dbReference type="GO" id="GO:0030688">
    <property type="term" value="C:preribosome, small subunit precursor"/>
    <property type="evidence" value="ECO:0007669"/>
    <property type="project" value="TreeGrafter"/>
</dbReference>
<dbReference type="Pfam" id="PF22493">
    <property type="entry name" value="PUF_NOP9"/>
    <property type="match status" value="1"/>
</dbReference>
<sequence>MPKPRTKRKDVREERKRKHEDEAAQDEAALGEEEQRAAKKRQRLEAMAEQPDSEYYFDAPQKSGAEAAGEPQFFGMLTDEEQEYFRGTAEVLELNDWASPEDRAYFIENVFAEAKGKELKLACSQGCSRLMEKLILLSNVRQKKLLFEAFAGNFLALVQHRFASHCCEMLFLQAAPAVGQDYADVAGEEEEKKEGGEEEAGGKKGSGEEEEKPETPMEDLFLLTLDELEADMSFLLTQTYASHTLRALLLVLSGKPLEDATTAALLKSKRKERISVPGAGPAHDEEQLNQQPRVVPESFGMAIQKIISDIITALDSSGLRIMVSHPTGNPILQILLELDITYNAKAKKSKAESVGSDTLLGRLLPGAPESLKEDVSKASEFINSMIYDPIGSRLLETLITHAPGKIFKAIYQNCFAKRLQSYVRNEVASYACIKLLNRLSKEDLVASVDEILPSIPTLVEKARYNVIRVLLERCSVRGATDEAEKIAQALVQACGGRPEDLVPALCGLRAEEDKASKDKNSFQKPARNTQAMVSHGAKLISTMLSIPACATVAQTSLLSLTPDELVRLATGSTPTMAVLKASLANPSSNAFFHKRLVASLAPHIVDLAASQAGHNLVNELIAVPTKGKERSVPFHVKETMMAKLAQSEPVLRESWMGRSVWRTWKGDVWKRGRADWGTWAKEAEGRVEGAAFAAAPAKKARAENAVVTNPHIARRFARQAERAKERRLRFGDAGRPEQVGAIAEARTDGKVEGALEQSGESAVVENGERKELEDKMDGIELNGDKARDVKEERKEKKQKDKTKNPDETPEERKERKRLKKEKKEKKRREAEVEA</sequence>
<protein>
    <recommendedName>
        <fullName evidence="2">Nucleolar protein 9</fullName>
    </recommendedName>
    <alternativeName>
        <fullName evidence="5 6">Pumilio domain-containing protein NOP9</fullName>
    </alternativeName>
</protein>
<name>A0AAE8MVV1_9PEZI</name>
<dbReference type="GO" id="GO:0000447">
    <property type="term" value="P:endonucleolytic cleavage in ITS1 to separate SSU-rRNA from 5.8S rRNA and LSU-rRNA from tricistronic rRNA transcript (SSU-rRNA, 5.8S rRNA, LSU-rRNA)"/>
    <property type="evidence" value="ECO:0007669"/>
    <property type="project" value="TreeGrafter"/>
</dbReference>
<comment type="caution">
    <text evidence="8">The sequence shown here is derived from an EMBL/GenBank/DDBJ whole genome shotgun (WGS) entry which is preliminary data.</text>
</comment>
<dbReference type="GO" id="GO:0030686">
    <property type="term" value="C:90S preribosome"/>
    <property type="evidence" value="ECO:0007669"/>
    <property type="project" value="TreeGrafter"/>
</dbReference>
<accession>A0AAE8MVV1</accession>
<dbReference type="Proteomes" id="UP001187682">
    <property type="component" value="Unassembled WGS sequence"/>
</dbReference>
<dbReference type="GO" id="GO:0000056">
    <property type="term" value="P:ribosomal small subunit export from nucleus"/>
    <property type="evidence" value="ECO:0007669"/>
    <property type="project" value="TreeGrafter"/>
</dbReference>
<keyword evidence="3" id="KW-0677">Repeat</keyword>
<dbReference type="GO" id="GO:0005730">
    <property type="term" value="C:nucleolus"/>
    <property type="evidence" value="ECO:0007669"/>
    <property type="project" value="UniProtKB-SubCell"/>
</dbReference>
<evidence type="ECO:0000256" key="2">
    <source>
        <dbReference type="ARBA" id="ARBA00016427"/>
    </source>
</evidence>
<organism evidence="8 9">
    <name type="scientific">Cephalotrichum gorgonifer</name>
    <dbReference type="NCBI Taxonomy" id="2041049"/>
    <lineage>
        <taxon>Eukaryota</taxon>
        <taxon>Fungi</taxon>
        <taxon>Dikarya</taxon>
        <taxon>Ascomycota</taxon>
        <taxon>Pezizomycotina</taxon>
        <taxon>Sordariomycetes</taxon>
        <taxon>Hypocreomycetidae</taxon>
        <taxon>Microascales</taxon>
        <taxon>Microascaceae</taxon>
        <taxon>Cephalotrichum</taxon>
    </lineage>
</organism>